<organism evidence="2 3">
    <name type="scientific">Catellatospora bangladeshensis</name>
    <dbReference type="NCBI Taxonomy" id="310355"/>
    <lineage>
        <taxon>Bacteria</taxon>
        <taxon>Bacillati</taxon>
        <taxon>Actinomycetota</taxon>
        <taxon>Actinomycetes</taxon>
        <taxon>Micromonosporales</taxon>
        <taxon>Micromonosporaceae</taxon>
        <taxon>Catellatospora</taxon>
    </lineage>
</organism>
<sequence length="347" mass="37088">MIYLLVRRRRPHSGPATYARGLAHAADGHIRILDLGEDTVPVPEHDDLVVFEGHIGDDGRALLAAWPPRPPRDVAVLLHSPLLQMDLSAEIDGTLEVLADPTVGLILAADRQTAQVLQKMSGPARVVWLPHCPPPAPQRPRRVVGPPAPQPPRCWLPMTLDDADPYYRHKNVYCQLAAVALSGLALRVETSYASASLLAFAQRLGVALTTVGSVPEDGFADYLHQTAVGLCTGLSESFCYSAAELMLAGVPVLFGPTLRWAWDDPDLARICGVTDPGSPAETAQKLHALLTDTRRSHDAAAAGRRAATAALAQHRSVAQAVVADLHDPRTRGHAGTTARISSAAQGR</sequence>
<comment type="caution">
    <text evidence="2">The sequence shown here is derived from an EMBL/GenBank/DDBJ whole genome shotgun (WGS) entry which is preliminary data.</text>
</comment>
<name>A0A8J3JQK3_9ACTN</name>
<accession>A0A8J3JQK3</accession>
<evidence type="ECO:0000313" key="3">
    <source>
        <dbReference type="Proteomes" id="UP000601223"/>
    </source>
</evidence>
<reference evidence="2 3" key="1">
    <citation type="submission" date="2021-01" db="EMBL/GenBank/DDBJ databases">
        <title>Whole genome shotgun sequence of Catellatospora bangladeshensis NBRC 107357.</title>
        <authorList>
            <person name="Komaki H."/>
            <person name="Tamura T."/>
        </authorList>
    </citation>
    <scope>NUCLEOTIDE SEQUENCE [LARGE SCALE GENOMIC DNA]</scope>
    <source>
        <strain evidence="2 3">NBRC 107357</strain>
    </source>
</reference>
<evidence type="ECO:0000256" key="1">
    <source>
        <dbReference type="SAM" id="MobiDB-lite"/>
    </source>
</evidence>
<gene>
    <name evidence="2" type="ORF">Cba03nite_33880</name>
</gene>
<evidence type="ECO:0000313" key="2">
    <source>
        <dbReference type="EMBL" id="GIF82039.1"/>
    </source>
</evidence>
<dbReference type="SUPFAM" id="SSF53756">
    <property type="entry name" value="UDP-Glycosyltransferase/glycogen phosphorylase"/>
    <property type="match status" value="1"/>
</dbReference>
<feature type="compositionally biased region" description="Polar residues" evidence="1">
    <location>
        <begin position="338"/>
        <end position="347"/>
    </location>
</feature>
<dbReference type="Proteomes" id="UP000601223">
    <property type="component" value="Unassembled WGS sequence"/>
</dbReference>
<dbReference type="EMBL" id="BONF01000017">
    <property type="protein sequence ID" value="GIF82039.1"/>
    <property type="molecule type" value="Genomic_DNA"/>
</dbReference>
<keyword evidence="3" id="KW-1185">Reference proteome</keyword>
<protein>
    <submittedName>
        <fullName evidence="2">Uncharacterized protein</fullName>
    </submittedName>
</protein>
<proteinExistence type="predicted"/>
<dbReference type="Gene3D" id="3.40.50.2000">
    <property type="entry name" value="Glycogen Phosphorylase B"/>
    <property type="match status" value="1"/>
</dbReference>
<dbReference type="RefSeq" id="WP_203746797.1">
    <property type="nucleotide sequence ID" value="NZ_BONF01000017.1"/>
</dbReference>
<dbReference type="AlphaFoldDB" id="A0A8J3JQK3"/>
<feature type="region of interest" description="Disordered" evidence="1">
    <location>
        <begin position="327"/>
        <end position="347"/>
    </location>
</feature>